<dbReference type="EnsemblPlants" id="Pp3c14_22090V3.2">
    <property type="protein sequence ID" value="PAC:32962613.CDS.1"/>
    <property type="gene ID" value="Pp3c14_22090"/>
</dbReference>
<feature type="compositionally biased region" description="Basic and acidic residues" evidence="1">
    <location>
        <begin position="43"/>
        <end position="52"/>
    </location>
</feature>
<evidence type="ECO:0000313" key="2">
    <source>
        <dbReference type="EMBL" id="PNR41460.1"/>
    </source>
</evidence>
<dbReference type="AlphaFoldDB" id="A9RXS3"/>
<dbReference type="InParanoid" id="A9RXS3"/>
<name>A9RXS3_PHYPA</name>
<reference evidence="2 4" key="1">
    <citation type="journal article" date="2008" name="Science">
        <title>The Physcomitrella genome reveals evolutionary insights into the conquest of land by plants.</title>
        <authorList>
            <person name="Rensing S."/>
            <person name="Lang D."/>
            <person name="Zimmer A."/>
            <person name="Terry A."/>
            <person name="Salamov A."/>
            <person name="Shapiro H."/>
            <person name="Nishiyama T."/>
            <person name="Perroud P.-F."/>
            <person name="Lindquist E."/>
            <person name="Kamisugi Y."/>
            <person name="Tanahashi T."/>
            <person name="Sakakibara K."/>
            <person name="Fujita T."/>
            <person name="Oishi K."/>
            <person name="Shin-I T."/>
            <person name="Kuroki Y."/>
            <person name="Toyoda A."/>
            <person name="Suzuki Y."/>
            <person name="Hashimoto A."/>
            <person name="Yamaguchi K."/>
            <person name="Sugano A."/>
            <person name="Kohara Y."/>
            <person name="Fujiyama A."/>
            <person name="Anterola A."/>
            <person name="Aoki S."/>
            <person name="Ashton N."/>
            <person name="Barbazuk W.B."/>
            <person name="Barker E."/>
            <person name="Bennetzen J."/>
            <person name="Bezanilla M."/>
            <person name="Blankenship R."/>
            <person name="Cho S.H."/>
            <person name="Dutcher S."/>
            <person name="Estelle M."/>
            <person name="Fawcett J.A."/>
            <person name="Gundlach H."/>
            <person name="Hanada K."/>
            <person name="Heyl A."/>
            <person name="Hicks K.A."/>
            <person name="Hugh J."/>
            <person name="Lohr M."/>
            <person name="Mayer K."/>
            <person name="Melkozernov A."/>
            <person name="Murata T."/>
            <person name="Nelson D."/>
            <person name="Pils B."/>
            <person name="Prigge M."/>
            <person name="Reiss B."/>
            <person name="Renner T."/>
            <person name="Rombauts S."/>
            <person name="Rushton P."/>
            <person name="Sanderfoot A."/>
            <person name="Schween G."/>
            <person name="Shiu S.-H."/>
            <person name="Stueber K."/>
            <person name="Theodoulou F.L."/>
            <person name="Tu H."/>
            <person name="Van de Peer Y."/>
            <person name="Verrier P.J."/>
            <person name="Waters E."/>
            <person name="Wood A."/>
            <person name="Yang L."/>
            <person name="Cove D."/>
            <person name="Cuming A."/>
            <person name="Hasebe M."/>
            <person name="Lucas S."/>
            <person name="Mishler D.B."/>
            <person name="Reski R."/>
            <person name="Grigoriev I."/>
            <person name="Quatrano R.S."/>
            <person name="Boore J.L."/>
        </authorList>
    </citation>
    <scope>NUCLEOTIDE SEQUENCE [LARGE SCALE GENOMIC DNA]</scope>
    <source>
        <strain evidence="3 4">cv. Gransden 2004</strain>
    </source>
</reference>
<dbReference type="Gramene" id="Pp3c14_22090V3.2">
    <property type="protein sequence ID" value="PAC:32962613.CDS.1"/>
    <property type="gene ID" value="Pp3c14_22090"/>
</dbReference>
<keyword evidence="4" id="KW-1185">Reference proteome</keyword>
<organism evidence="2">
    <name type="scientific">Physcomitrium patens</name>
    <name type="common">Spreading-leaved earth moss</name>
    <name type="synonym">Physcomitrella patens</name>
    <dbReference type="NCBI Taxonomy" id="3218"/>
    <lineage>
        <taxon>Eukaryota</taxon>
        <taxon>Viridiplantae</taxon>
        <taxon>Streptophyta</taxon>
        <taxon>Embryophyta</taxon>
        <taxon>Bryophyta</taxon>
        <taxon>Bryophytina</taxon>
        <taxon>Bryopsida</taxon>
        <taxon>Funariidae</taxon>
        <taxon>Funariales</taxon>
        <taxon>Funariaceae</taxon>
        <taxon>Physcomitrium</taxon>
    </lineage>
</organism>
<dbReference type="PANTHER" id="PTHR33702:SF5">
    <property type="entry name" value="OS01G0308600 PROTEIN"/>
    <property type="match status" value="1"/>
</dbReference>
<gene>
    <name evidence="2" type="ORF">PHYPA_018863</name>
</gene>
<evidence type="ECO:0000313" key="3">
    <source>
        <dbReference type="EnsemblPlants" id="PAC:32962612.CDS.1"/>
    </source>
</evidence>
<dbReference type="HOGENOM" id="CLU_947951_0_0_1"/>
<dbReference type="Gramene" id="Pp3c14_22090V3.1">
    <property type="protein sequence ID" value="PAC:32962612.CDS.1"/>
    <property type="gene ID" value="Pp3c14_22090"/>
</dbReference>
<dbReference type="EMBL" id="ABEU02000014">
    <property type="protein sequence ID" value="PNR41460.1"/>
    <property type="molecule type" value="Genomic_DNA"/>
</dbReference>
<sequence>MKIVAPALSPVLEDRVTPPSFRSSIPDYLEESPASKIPIVQDRGTEGRENSSKRRNTGVCARVVRNLFHCCRSSQGGVGKVQSQRKSIDVQIFQGKELKSSRKHAGFHRIDPKPLLTKIRDTYIHMMNNVAASSVVVGANYDLSYTNPSATHSAREFDEEAIAKLVELELSRSKLEIEFQQNSAFSRNSSKVKPYGVGRSCSNTGGSPMLLRNSSKRFADDYYFSRNGSRRKSRENPYADNNWKSDLAVHETEAVSNSGCHHDVQIQQDQGQTLDYETEYWSAEEEPSSFSSKT</sequence>
<evidence type="ECO:0000256" key="1">
    <source>
        <dbReference type="SAM" id="MobiDB-lite"/>
    </source>
</evidence>
<dbReference type="EnsemblPlants" id="Pp3c14_22090V3.1">
    <property type="protein sequence ID" value="PAC:32962612.CDS.1"/>
    <property type="gene ID" value="Pp3c14_22090"/>
</dbReference>
<evidence type="ECO:0000313" key="4">
    <source>
        <dbReference type="Proteomes" id="UP000006727"/>
    </source>
</evidence>
<accession>A9RXS3</accession>
<reference evidence="3" key="3">
    <citation type="submission" date="2020-12" db="UniProtKB">
        <authorList>
            <consortium name="EnsemblPlants"/>
        </authorList>
    </citation>
    <scope>IDENTIFICATION</scope>
</reference>
<feature type="region of interest" description="Disordered" evidence="1">
    <location>
        <begin position="36"/>
        <end position="55"/>
    </location>
</feature>
<reference evidence="2 4" key="2">
    <citation type="journal article" date="2018" name="Plant J.">
        <title>The Physcomitrella patens chromosome-scale assembly reveals moss genome structure and evolution.</title>
        <authorList>
            <person name="Lang D."/>
            <person name="Ullrich K.K."/>
            <person name="Murat F."/>
            <person name="Fuchs J."/>
            <person name="Jenkins J."/>
            <person name="Haas F.B."/>
            <person name="Piednoel M."/>
            <person name="Gundlach H."/>
            <person name="Van Bel M."/>
            <person name="Meyberg R."/>
            <person name="Vives C."/>
            <person name="Morata J."/>
            <person name="Symeonidi A."/>
            <person name="Hiss M."/>
            <person name="Muchero W."/>
            <person name="Kamisugi Y."/>
            <person name="Saleh O."/>
            <person name="Blanc G."/>
            <person name="Decker E.L."/>
            <person name="van Gessel N."/>
            <person name="Grimwood J."/>
            <person name="Hayes R.D."/>
            <person name="Graham S.W."/>
            <person name="Gunter L.E."/>
            <person name="McDaniel S.F."/>
            <person name="Hoernstein S.N.W."/>
            <person name="Larsson A."/>
            <person name="Li F.W."/>
            <person name="Perroud P.F."/>
            <person name="Phillips J."/>
            <person name="Ranjan P."/>
            <person name="Rokshar D.S."/>
            <person name="Rothfels C.J."/>
            <person name="Schneider L."/>
            <person name="Shu S."/>
            <person name="Stevenson D.W."/>
            <person name="Thummler F."/>
            <person name="Tillich M."/>
            <person name="Villarreal Aguilar J.C."/>
            <person name="Widiez T."/>
            <person name="Wong G.K."/>
            <person name="Wymore A."/>
            <person name="Zhang Y."/>
            <person name="Zimmer A.D."/>
            <person name="Quatrano R.S."/>
            <person name="Mayer K.F.X."/>
            <person name="Goodstein D."/>
            <person name="Casacuberta J.M."/>
            <person name="Vandepoele K."/>
            <person name="Reski R."/>
            <person name="Cuming A.C."/>
            <person name="Tuskan G.A."/>
            <person name="Maumus F."/>
            <person name="Salse J."/>
            <person name="Schmutz J."/>
            <person name="Rensing S.A."/>
        </authorList>
    </citation>
    <scope>NUCLEOTIDE SEQUENCE [LARGE SCALE GENOMIC DNA]</scope>
    <source>
        <strain evidence="3 4">cv. Gransden 2004</strain>
    </source>
</reference>
<dbReference type="PANTHER" id="PTHR33702">
    <property type="entry name" value="BNAA09G40010D PROTEIN"/>
    <property type="match status" value="1"/>
</dbReference>
<protein>
    <submittedName>
        <fullName evidence="2 3">Uncharacterized protein</fullName>
    </submittedName>
</protein>
<dbReference type="PaxDb" id="3218-PP1S34_365V6.1"/>
<proteinExistence type="predicted"/>
<dbReference type="Proteomes" id="UP000006727">
    <property type="component" value="Chromosome 14"/>
</dbReference>